<accession>A0A0R3LNY0</accession>
<keyword evidence="2" id="KW-1185">Reference proteome</keyword>
<dbReference type="AlphaFoldDB" id="A0A0R3LNY0"/>
<sequence length="64" mass="7090">MALSALFASHASAQHMIDEPEMYAFYHPNGDLGIGSVRSPVDAQAMTPRLVMRQSITRHKPSHK</sequence>
<reference evidence="1 2" key="1">
    <citation type="submission" date="2014-03" db="EMBL/GenBank/DDBJ databases">
        <title>Bradyrhizobium valentinum sp. nov., isolated from effective nodules of Lupinus mariae-josephae, a lupine endemic of basic-lime soils in Eastern Spain.</title>
        <authorList>
            <person name="Duran D."/>
            <person name="Rey L."/>
            <person name="Navarro A."/>
            <person name="Busquets A."/>
            <person name="Imperial J."/>
            <person name="Ruiz-Argueso T."/>
        </authorList>
    </citation>
    <scope>NUCLEOTIDE SEQUENCE [LARGE SCALE GENOMIC DNA]</scope>
    <source>
        <strain evidence="1 2">PAC68</strain>
    </source>
</reference>
<evidence type="ECO:0000313" key="1">
    <source>
        <dbReference type="EMBL" id="KRR07075.1"/>
    </source>
</evidence>
<dbReference type="Proteomes" id="UP000050863">
    <property type="component" value="Unassembled WGS sequence"/>
</dbReference>
<organism evidence="1 2">
    <name type="scientific">Bradyrhizobium jicamae</name>
    <dbReference type="NCBI Taxonomy" id="280332"/>
    <lineage>
        <taxon>Bacteria</taxon>
        <taxon>Pseudomonadati</taxon>
        <taxon>Pseudomonadota</taxon>
        <taxon>Alphaproteobacteria</taxon>
        <taxon>Hyphomicrobiales</taxon>
        <taxon>Nitrobacteraceae</taxon>
        <taxon>Bradyrhizobium</taxon>
    </lineage>
</organism>
<proteinExistence type="predicted"/>
<gene>
    <name evidence="1" type="ORF">CQ12_24880</name>
</gene>
<comment type="caution">
    <text evidence="1">The sequence shown here is derived from an EMBL/GenBank/DDBJ whole genome shotgun (WGS) entry which is preliminary data.</text>
</comment>
<protein>
    <submittedName>
        <fullName evidence="1">Uncharacterized protein</fullName>
    </submittedName>
</protein>
<dbReference type="EMBL" id="LLXZ01000105">
    <property type="protein sequence ID" value="KRR07075.1"/>
    <property type="molecule type" value="Genomic_DNA"/>
</dbReference>
<evidence type="ECO:0000313" key="2">
    <source>
        <dbReference type="Proteomes" id="UP000050863"/>
    </source>
</evidence>
<name>A0A0R3LNY0_9BRAD</name>